<evidence type="ECO:0000313" key="15">
    <source>
        <dbReference type="Proteomes" id="UP000532247"/>
    </source>
</evidence>
<dbReference type="Gene3D" id="2.30.30.60">
    <property type="match status" value="1"/>
</dbReference>
<dbReference type="PANTHER" id="PTHR43634">
    <property type="entry name" value="OW CONDUCTANCE MECHANOSENSITIVE CHANNEL"/>
    <property type="match status" value="1"/>
</dbReference>
<reference evidence="12 15" key="2">
    <citation type="submission" date="2019-09" db="EMBL/GenBank/DDBJ databases">
        <title>Draft genome sequencing and comparative genomics of hatchery-associated Vibrios.</title>
        <authorList>
            <person name="Kehlet-Delgado H."/>
            <person name="Mueller R.S."/>
        </authorList>
    </citation>
    <scope>NUCLEOTIDE SEQUENCE [LARGE SCALE GENOMIC DNA]</scope>
    <source>
        <strain evidence="12 15">081416A</strain>
    </source>
</reference>
<evidence type="ECO:0000256" key="5">
    <source>
        <dbReference type="ARBA" id="ARBA00022989"/>
    </source>
</evidence>
<evidence type="ECO:0000256" key="3">
    <source>
        <dbReference type="ARBA" id="ARBA00022475"/>
    </source>
</evidence>
<evidence type="ECO:0000256" key="7">
    <source>
        <dbReference type="SAM" id="Phobius"/>
    </source>
</evidence>
<dbReference type="STRING" id="663.BAU10_22335"/>
<feature type="transmembrane region" description="Helical" evidence="7">
    <location>
        <begin position="96"/>
        <end position="115"/>
    </location>
</feature>
<evidence type="ECO:0000313" key="14">
    <source>
        <dbReference type="Proteomes" id="UP000054316"/>
    </source>
</evidence>
<keyword evidence="5 7" id="KW-1133">Transmembrane helix</keyword>
<dbReference type="InterPro" id="IPR010920">
    <property type="entry name" value="LSM_dom_sf"/>
</dbReference>
<reference evidence="11 16" key="4">
    <citation type="submission" date="2020-04" db="EMBL/GenBank/DDBJ databases">
        <title>Whole-genome sequencing of Vibrio spp. from China reveals different genetic environments of blaCTX-M-14 among diverse lineages.</title>
        <authorList>
            <person name="Zheng Z."/>
            <person name="Ye L."/>
            <person name="Chen S."/>
        </authorList>
    </citation>
    <scope>NUCLEOTIDE SEQUENCE [LARGE SCALE GENOMIC DNA]</scope>
    <source>
        <strain evidence="11 16">Vb1636</strain>
    </source>
</reference>
<dbReference type="InterPro" id="IPR023408">
    <property type="entry name" value="MscS_beta-dom_sf"/>
</dbReference>
<evidence type="ECO:0000313" key="11">
    <source>
        <dbReference type="EMBL" id="NMR75263.1"/>
    </source>
</evidence>
<protein>
    <submittedName>
        <fullName evidence="11">Mechanosensitive ion channel family protein</fullName>
    </submittedName>
</protein>
<dbReference type="RefSeq" id="WP_005375107.1">
    <property type="nucleotide sequence ID" value="NZ_AP023188.1"/>
</dbReference>
<reference evidence="10" key="3">
    <citation type="submission" date="2019-11" db="EMBL/GenBank/DDBJ databases">
        <authorList>
            <consortium name="PulseNet: The National Subtyping Network for Foodborne Disease Surveillance"/>
            <person name="Tarr C.L."/>
            <person name="Trees E."/>
            <person name="Katz L.S."/>
            <person name="Carleton-Romer H.A."/>
            <person name="Stroika S."/>
            <person name="Kucerova Z."/>
            <person name="Roache K.F."/>
            <person name="Sabol A.L."/>
            <person name="Besser J."/>
            <person name="Gerner-Smidt P."/>
        </authorList>
    </citation>
    <scope>NUCLEOTIDE SEQUENCE</scope>
    <source>
        <strain evidence="10">PNUSAV001129</strain>
    </source>
</reference>
<evidence type="ECO:0000256" key="4">
    <source>
        <dbReference type="ARBA" id="ARBA00022692"/>
    </source>
</evidence>
<dbReference type="EMBL" id="LOSN02000002">
    <property type="protein sequence ID" value="PNP20238.1"/>
    <property type="molecule type" value="Genomic_DNA"/>
</dbReference>
<evidence type="ECO:0000256" key="6">
    <source>
        <dbReference type="ARBA" id="ARBA00023136"/>
    </source>
</evidence>
<dbReference type="SUPFAM" id="SSF50182">
    <property type="entry name" value="Sm-like ribonucleoproteins"/>
    <property type="match status" value="1"/>
</dbReference>
<evidence type="ECO:0000256" key="2">
    <source>
        <dbReference type="ARBA" id="ARBA00008017"/>
    </source>
</evidence>
<name>A0A0H0YDP8_VIBAL</name>
<dbReference type="Proteomes" id="UP000054316">
    <property type="component" value="Unassembled WGS sequence"/>
</dbReference>
<keyword evidence="6 7" id="KW-0472">Membrane</keyword>
<dbReference type="SUPFAM" id="SSF82689">
    <property type="entry name" value="Mechanosensitive channel protein MscS (YggB), C-terminal domain"/>
    <property type="match status" value="1"/>
</dbReference>
<keyword evidence="3" id="KW-1003">Cell membrane</keyword>
<dbReference type="Gene3D" id="3.30.70.100">
    <property type="match status" value="1"/>
</dbReference>
<evidence type="ECO:0000313" key="12">
    <source>
        <dbReference type="EMBL" id="NOI08277.1"/>
    </source>
</evidence>
<evidence type="ECO:0000313" key="16">
    <source>
        <dbReference type="Proteomes" id="UP000565155"/>
    </source>
</evidence>
<sequence>MPQWFTELQSYIETSHQNWSGSVLFITLASFIAWIAWRLIRSRLAALVEKTPFHWDDMLLDALKAPVSTLIWCWPATVSIGIILESELNDKINWLSTLKLILIISIFVWTVMRLITNVEEHVLEQKNRDETTVQAIAKVARLFFITVGILTVMQAFGLSLSGLLTFGGVGGLIVGLAAKDLLSNFFGGLMIYFDRPFKVGDWIRSPDRQIEGTVERIGWRMTIIRTFDKRPLYVPNSVFSSIVVENPSRMLNRRIYEKIGLRYDDAEKMPQIITAVKEMLKNHKDIDARQTLIVNFDTFGPSSLHFFIYTFTKTVNWVRYHEVKQDILLKVINIIKEHDADIAFPTQTLKLDPIQMVKAEEQEDHGF</sequence>
<comment type="similarity">
    <text evidence="2">Belongs to the MscS (TC 1.A.23) family.</text>
</comment>
<evidence type="ECO:0000256" key="1">
    <source>
        <dbReference type="ARBA" id="ARBA00004651"/>
    </source>
</evidence>
<feature type="domain" description="Mechanosensitive ion channel MscS C-terminal" evidence="9">
    <location>
        <begin position="259"/>
        <end position="342"/>
    </location>
</feature>
<dbReference type="EMBL" id="JABCMA010000021">
    <property type="protein sequence ID" value="NMR75263.1"/>
    <property type="molecule type" value="Genomic_DNA"/>
</dbReference>
<comment type="caution">
    <text evidence="11">The sequence shown here is derived from an EMBL/GenBank/DDBJ whole genome shotgun (WGS) entry which is preliminary data.</text>
</comment>
<dbReference type="Proteomes" id="UP000532247">
    <property type="component" value="Unassembled WGS sequence"/>
</dbReference>
<feature type="transmembrane region" description="Helical" evidence="7">
    <location>
        <begin position="135"/>
        <end position="156"/>
    </location>
</feature>
<dbReference type="Pfam" id="PF00924">
    <property type="entry name" value="MS_channel_2nd"/>
    <property type="match status" value="1"/>
</dbReference>
<dbReference type="SUPFAM" id="SSF82861">
    <property type="entry name" value="Mechanosensitive channel protein MscS (YggB), transmembrane region"/>
    <property type="match status" value="1"/>
</dbReference>
<proteinExistence type="inferred from homology"/>
<keyword evidence="4 7" id="KW-0812">Transmembrane</keyword>
<organism evidence="11 16">
    <name type="scientific">Vibrio alginolyticus</name>
    <dbReference type="NCBI Taxonomy" id="663"/>
    <lineage>
        <taxon>Bacteria</taxon>
        <taxon>Pseudomonadati</taxon>
        <taxon>Pseudomonadota</taxon>
        <taxon>Gammaproteobacteria</taxon>
        <taxon>Vibrionales</taxon>
        <taxon>Vibrionaceae</taxon>
        <taxon>Vibrio</taxon>
    </lineage>
</organism>
<dbReference type="GO" id="GO:0005886">
    <property type="term" value="C:plasma membrane"/>
    <property type="evidence" value="ECO:0007669"/>
    <property type="project" value="UniProtKB-SubCell"/>
</dbReference>
<dbReference type="AlphaFoldDB" id="A0A0H0YDP8"/>
<dbReference type="EMBL" id="VTYF01000002">
    <property type="protein sequence ID" value="NOI08277.1"/>
    <property type="molecule type" value="Genomic_DNA"/>
</dbReference>
<dbReference type="OrthoDB" id="9775207at2"/>
<feature type="transmembrane region" description="Helical" evidence="7">
    <location>
        <begin position="162"/>
        <end position="182"/>
    </location>
</feature>
<dbReference type="Pfam" id="PF21082">
    <property type="entry name" value="MS_channel_3rd"/>
    <property type="match status" value="1"/>
</dbReference>
<evidence type="ECO:0000259" key="8">
    <source>
        <dbReference type="Pfam" id="PF00924"/>
    </source>
</evidence>
<dbReference type="InterPro" id="IPR045042">
    <property type="entry name" value="YnaI-like"/>
</dbReference>
<keyword evidence="14" id="KW-1185">Reference proteome</keyword>
<gene>
    <name evidence="13" type="ORF">AL553_021610</name>
    <name evidence="12" type="ORF">F0254_05270</name>
    <name evidence="10" type="ORF">GHY86_12200</name>
    <name evidence="11" type="ORF">HKB35_16720</name>
</gene>
<reference evidence="13 14" key="1">
    <citation type="submission" date="2017-12" db="EMBL/GenBank/DDBJ databases">
        <title>FDA dAtabase for Regulatory Grade micrObial Sequences (FDA-ARGOS): Supporting development and validation of Infectious Disease Dx tests.</title>
        <authorList>
            <person name="Hoffmann M."/>
            <person name="Allard M."/>
            <person name="Evans P."/>
            <person name="Brown E."/>
            <person name="Tallon L.J."/>
            <person name="Sadzewicz L."/>
            <person name="Sengamalay N."/>
            <person name="Ott S."/>
            <person name="Godinez A."/>
            <person name="Nagaraj S."/>
            <person name="Vavikolanu K."/>
            <person name="Aluvathingal J."/>
            <person name="Nadendla S."/>
            <person name="Hobson J."/>
            <person name="Sichtig H."/>
        </authorList>
    </citation>
    <scope>NUCLEOTIDE SEQUENCE [LARGE SCALE GENOMIC DNA]</scope>
    <source>
        <strain evidence="14">ATCC 17749</strain>
        <strain evidence="13">FDAARGOS_97</strain>
    </source>
</reference>
<dbReference type="GO" id="GO:0008381">
    <property type="term" value="F:mechanosensitive monoatomic ion channel activity"/>
    <property type="evidence" value="ECO:0007669"/>
    <property type="project" value="UniProtKB-ARBA"/>
</dbReference>
<dbReference type="EMBL" id="AAXMUW010000021">
    <property type="protein sequence ID" value="EGQ9135901.1"/>
    <property type="molecule type" value="Genomic_DNA"/>
</dbReference>
<dbReference type="PROSITE" id="PS01246">
    <property type="entry name" value="UPF0003"/>
    <property type="match status" value="1"/>
</dbReference>
<accession>A0A0H0YDP8</accession>
<dbReference type="InterPro" id="IPR049278">
    <property type="entry name" value="MS_channel_C"/>
</dbReference>
<evidence type="ECO:0000259" key="9">
    <source>
        <dbReference type="Pfam" id="PF21082"/>
    </source>
</evidence>
<dbReference type="InterPro" id="IPR006686">
    <property type="entry name" value="MscS_channel_CS"/>
</dbReference>
<dbReference type="Gene3D" id="1.10.287.1260">
    <property type="match status" value="1"/>
</dbReference>
<dbReference type="InterPro" id="IPR011014">
    <property type="entry name" value="MscS_channel_TM-2"/>
</dbReference>
<evidence type="ECO:0000313" key="13">
    <source>
        <dbReference type="EMBL" id="PNP20238.1"/>
    </source>
</evidence>
<feature type="domain" description="Mechanosensitive ion channel MscS" evidence="8">
    <location>
        <begin position="180"/>
        <end position="249"/>
    </location>
</feature>
<dbReference type="InterPro" id="IPR011066">
    <property type="entry name" value="MscS_channel_C_sf"/>
</dbReference>
<dbReference type="InterPro" id="IPR006685">
    <property type="entry name" value="MscS_channel_2nd"/>
</dbReference>
<dbReference type="PANTHER" id="PTHR43634:SF2">
    <property type="entry name" value="LOW CONDUCTANCE MECHANOSENSITIVE CHANNEL YNAI"/>
    <property type="match status" value="1"/>
</dbReference>
<comment type="subcellular location">
    <subcellularLocation>
        <location evidence="1">Cell membrane</location>
        <topology evidence="1">Multi-pass membrane protein</topology>
    </subcellularLocation>
</comment>
<dbReference type="Proteomes" id="UP000714625">
    <property type="component" value="Unassembled WGS sequence"/>
</dbReference>
<dbReference type="Proteomes" id="UP000565155">
    <property type="component" value="Unassembled WGS sequence"/>
</dbReference>
<dbReference type="eggNOG" id="COG0668">
    <property type="taxonomic scope" value="Bacteria"/>
</dbReference>
<evidence type="ECO:0000313" key="10">
    <source>
        <dbReference type="EMBL" id="EGQ9135901.1"/>
    </source>
</evidence>
<feature type="transmembrane region" description="Helical" evidence="7">
    <location>
        <begin position="20"/>
        <end position="40"/>
    </location>
</feature>